<evidence type="ECO:0000256" key="1">
    <source>
        <dbReference type="ARBA" id="ARBA00004123"/>
    </source>
</evidence>
<dbReference type="InterPro" id="IPR036236">
    <property type="entry name" value="Znf_C2H2_sf"/>
</dbReference>
<reference evidence="12" key="1">
    <citation type="submission" date="2024-02" db="UniProtKB">
        <authorList>
            <consortium name="WormBaseParasite"/>
        </authorList>
    </citation>
    <scope>IDENTIFICATION</scope>
</reference>
<dbReference type="InterPro" id="IPR003656">
    <property type="entry name" value="Znf_BED"/>
</dbReference>
<feature type="region of interest" description="Disordered" evidence="9">
    <location>
        <begin position="351"/>
        <end position="397"/>
    </location>
</feature>
<keyword evidence="5" id="KW-0805">Transcription regulation</keyword>
<dbReference type="SUPFAM" id="SSF57667">
    <property type="entry name" value="beta-beta-alpha zinc fingers"/>
    <property type="match status" value="1"/>
</dbReference>
<keyword evidence="4" id="KW-0862">Zinc</keyword>
<evidence type="ECO:0000256" key="9">
    <source>
        <dbReference type="SAM" id="MobiDB-lite"/>
    </source>
</evidence>
<evidence type="ECO:0000259" key="10">
    <source>
        <dbReference type="PROSITE" id="PS50808"/>
    </source>
</evidence>
<evidence type="ECO:0000256" key="4">
    <source>
        <dbReference type="ARBA" id="ARBA00022833"/>
    </source>
</evidence>
<protein>
    <submittedName>
        <fullName evidence="12">BED-type domain-containing protein</fullName>
    </submittedName>
</protein>
<feature type="compositionally biased region" description="Low complexity" evidence="9">
    <location>
        <begin position="147"/>
        <end position="165"/>
    </location>
</feature>
<keyword evidence="3 8" id="KW-0863">Zinc-finger</keyword>
<evidence type="ECO:0000256" key="3">
    <source>
        <dbReference type="ARBA" id="ARBA00022771"/>
    </source>
</evidence>
<dbReference type="InterPro" id="IPR052035">
    <property type="entry name" value="ZnF_BED_domain_contain"/>
</dbReference>
<keyword evidence="2" id="KW-0479">Metal-binding</keyword>
<keyword evidence="6" id="KW-0804">Transcription</keyword>
<evidence type="ECO:0000313" key="11">
    <source>
        <dbReference type="Proteomes" id="UP000887575"/>
    </source>
</evidence>
<feature type="domain" description="BED-type" evidence="10">
    <location>
        <begin position="53"/>
        <end position="106"/>
    </location>
</feature>
<dbReference type="SMART" id="SM00614">
    <property type="entry name" value="ZnF_BED"/>
    <property type="match status" value="1"/>
</dbReference>
<keyword evidence="7" id="KW-0539">Nucleus</keyword>
<evidence type="ECO:0000256" key="8">
    <source>
        <dbReference type="PROSITE-ProRule" id="PRU00027"/>
    </source>
</evidence>
<feature type="compositionally biased region" description="Polar residues" evidence="9">
    <location>
        <begin position="220"/>
        <end position="231"/>
    </location>
</feature>
<keyword evidence="11" id="KW-1185">Reference proteome</keyword>
<feature type="region of interest" description="Disordered" evidence="9">
    <location>
        <begin position="139"/>
        <end position="165"/>
    </location>
</feature>
<dbReference type="Proteomes" id="UP000887575">
    <property type="component" value="Unassembled WGS sequence"/>
</dbReference>
<dbReference type="PANTHER" id="PTHR46481">
    <property type="entry name" value="ZINC FINGER BED DOMAIN-CONTAINING PROTEIN 4"/>
    <property type="match status" value="1"/>
</dbReference>
<dbReference type="GO" id="GO:0003677">
    <property type="term" value="F:DNA binding"/>
    <property type="evidence" value="ECO:0007669"/>
    <property type="project" value="InterPro"/>
</dbReference>
<evidence type="ECO:0000256" key="5">
    <source>
        <dbReference type="ARBA" id="ARBA00023015"/>
    </source>
</evidence>
<dbReference type="PROSITE" id="PS50808">
    <property type="entry name" value="ZF_BED"/>
    <property type="match status" value="1"/>
</dbReference>
<evidence type="ECO:0000256" key="2">
    <source>
        <dbReference type="ARBA" id="ARBA00022723"/>
    </source>
</evidence>
<dbReference type="PANTHER" id="PTHR46481:SF10">
    <property type="entry name" value="ZINC FINGER BED DOMAIN-CONTAINING PROTEIN 39"/>
    <property type="match status" value="1"/>
</dbReference>
<proteinExistence type="predicted"/>
<feature type="compositionally biased region" description="Basic and acidic residues" evidence="9">
    <location>
        <begin position="383"/>
        <end position="392"/>
    </location>
</feature>
<comment type="subcellular location">
    <subcellularLocation>
        <location evidence="1">Nucleus</location>
    </subcellularLocation>
</comment>
<dbReference type="WBParaSite" id="MBELARI_LOCUS8845">
    <property type="protein sequence ID" value="MBELARI_LOCUS8845"/>
    <property type="gene ID" value="MBELARI_LOCUS8845"/>
</dbReference>
<dbReference type="GO" id="GO:0008270">
    <property type="term" value="F:zinc ion binding"/>
    <property type="evidence" value="ECO:0007669"/>
    <property type="project" value="UniProtKB-KW"/>
</dbReference>
<name>A0AAF3FNS7_9BILA</name>
<evidence type="ECO:0000256" key="6">
    <source>
        <dbReference type="ARBA" id="ARBA00023163"/>
    </source>
</evidence>
<sequence>MLPGGAFPPLFSAALMQQFPTLQQFQSQLACLQQQSGSPLTPLRKTRVGGSSVKTAKVWKYFDQLPVEEQAAECQLCRKKIKATNSSTTGMIRHLRSCHVAEYQLLQEARQTGIPCKFEEKRMSSVKDGHPAVVVGTPTSIVHQQKSPSSLSSASDTTSSISTTASPPFHSLSTLASTVSPLVPPLGLPAPKAIIPNAAKRVEQLTEAEEEEEATDLRTKSSTPSNGPTAFSIVRSTFPETSKSESIYVNSSLDSVKLHTQVAMMILLDGQPANIVDRPGFRGLLRLLLPMHTLPSSDRFDSDIIPSTLTQLRHELAQQFLINNPHSPLATLAGLSALHHNATPLDMTIKEEPIAKDENPESPENEEEPIRVEEDSDSASSADSERVDESSKVHRKSINVKAEMRSTSSASGEPWVLSTLQRCRALSLVFHSVGLSTSFHPPRPSDPHSTPDVRQDVAFVTNNVDQINQWLHDHPESGLSEVSDEERSLLLALHHQLQSISNDSSKSS</sequence>
<accession>A0AAF3FNS7</accession>
<dbReference type="GO" id="GO:0009791">
    <property type="term" value="P:post-embryonic development"/>
    <property type="evidence" value="ECO:0007669"/>
    <property type="project" value="UniProtKB-ARBA"/>
</dbReference>
<dbReference type="Pfam" id="PF02892">
    <property type="entry name" value="zf-BED"/>
    <property type="match status" value="1"/>
</dbReference>
<evidence type="ECO:0000256" key="7">
    <source>
        <dbReference type="ARBA" id="ARBA00023242"/>
    </source>
</evidence>
<organism evidence="11 12">
    <name type="scientific">Mesorhabditis belari</name>
    <dbReference type="NCBI Taxonomy" id="2138241"/>
    <lineage>
        <taxon>Eukaryota</taxon>
        <taxon>Metazoa</taxon>
        <taxon>Ecdysozoa</taxon>
        <taxon>Nematoda</taxon>
        <taxon>Chromadorea</taxon>
        <taxon>Rhabditida</taxon>
        <taxon>Rhabditina</taxon>
        <taxon>Rhabditomorpha</taxon>
        <taxon>Rhabditoidea</taxon>
        <taxon>Rhabditidae</taxon>
        <taxon>Mesorhabditinae</taxon>
        <taxon>Mesorhabditis</taxon>
    </lineage>
</organism>
<dbReference type="AlphaFoldDB" id="A0AAF3FNS7"/>
<feature type="region of interest" description="Disordered" evidence="9">
    <location>
        <begin position="207"/>
        <end position="231"/>
    </location>
</feature>
<dbReference type="GO" id="GO:0005634">
    <property type="term" value="C:nucleus"/>
    <property type="evidence" value="ECO:0007669"/>
    <property type="project" value="UniProtKB-SubCell"/>
</dbReference>
<evidence type="ECO:0000313" key="12">
    <source>
        <dbReference type="WBParaSite" id="MBELARI_LOCUS8845"/>
    </source>
</evidence>